<evidence type="ECO:0000256" key="2">
    <source>
        <dbReference type="ARBA" id="ARBA00022692"/>
    </source>
</evidence>
<feature type="transmembrane region" description="Helical" evidence="5">
    <location>
        <begin position="125"/>
        <end position="144"/>
    </location>
</feature>
<dbReference type="GO" id="GO:0006874">
    <property type="term" value="P:intracellular calcium ion homeostasis"/>
    <property type="evidence" value="ECO:0007669"/>
    <property type="project" value="TreeGrafter"/>
</dbReference>
<dbReference type="GO" id="GO:0005262">
    <property type="term" value="F:calcium channel activity"/>
    <property type="evidence" value="ECO:0007669"/>
    <property type="project" value="TreeGrafter"/>
</dbReference>
<evidence type="ECO:0000256" key="3">
    <source>
        <dbReference type="ARBA" id="ARBA00022989"/>
    </source>
</evidence>
<dbReference type="NCBIfam" id="TIGR00367">
    <property type="entry name" value="calcium/sodium antiporter"/>
    <property type="match status" value="1"/>
</dbReference>
<dbReference type="InterPro" id="IPR004837">
    <property type="entry name" value="NaCa_Exmemb"/>
</dbReference>
<dbReference type="Gene3D" id="6.10.280.80">
    <property type="entry name" value="NCX, peripheral helical region"/>
    <property type="match status" value="1"/>
</dbReference>
<dbReference type="PATRIC" id="fig|874156.12.peg.2294"/>
<protein>
    <submittedName>
        <fullName evidence="7">Sodium:proton exchanger</fullName>
    </submittedName>
</protein>
<organism evidence="7 8">
    <name type="scientific">Aurantiacibacter marinus</name>
    <dbReference type="NCBI Taxonomy" id="874156"/>
    <lineage>
        <taxon>Bacteria</taxon>
        <taxon>Pseudomonadati</taxon>
        <taxon>Pseudomonadota</taxon>
        <taxon>Alphaproteobacteria</taxon>
        <taxon>Sphingomonadales</taxon>
        <taxon>Erythrobacteraceae</taxon>
        <taxon>Aurantiacibacter</taxon>
    </lineage>
</organism>
<feature type="domain" description="Sodium/calcium exchanger membrane region" evidence="6">
    <location>
        <begin position="4"/>
        <end position="142"/>
    </location>
</feature>
<dbReference type="InterPro" id="IPR004481">
    <property type="entry name" value="K/Na/Ca-exchanger"/>
</dbReference>
<comment type="subcellular location">
    <subcellularLocation>
        <location evidence="1">Membrane</location>
        <topology evidence="1">Multi-pass membrane protein</topology>
    </subcellularLocation>
</comment>
<feature type="transmembrane region" description="Helical" evidence="5">
    <location>
        <begin position="78"/>
        <end position="96"/>
    </location>
</feature>
<dbReference type="AlphaFoldDB" id="A0A0H0XMI4"/>
<dbReference type="InterPro" id="IPR044880">
    <property type="entry name" value="NCX_ion-bd_dom_sf"/>
</dbReference>
<dbReference type="PANTHER" id="PTHR10846">
    <property type="entry name" value="SODIUM/POTASSIUM/CALCIUM EXCHANGER"/>
    <property type="match status" value="1"/>
</dbReference>
<dbReference type="Proteomes" id="UP000053455">
    <property type="component" value="Unassembled WGS sequence"/>
</dbReference>
<accession>A0A0H0XMI4</accession>
<evidence type="ECO:0000313" key="7">
    <source>
        <dbReference type="EMBL" id="KLI63231.1"/>
    </source>
</evidence>
<sequence>MLTLIALIVAGLVGLTIGGELLVRGAVAIAHRLGISNLVTGVVIMGAATSMPEMVASIEAALIGSPGIAWGNVVGSNIANSLLILGATAMIAPIVMHGVGKRDAVVALIATVALWALTYSQMANVWIGVFVLALLVAYIIWRVNHPRVDDAEVEDDESKEPTLPLAIGLFVGGLAVLIGGGQLLVTGAIDLAGQLGVSDAVIGLTVVAVGTSLPELAASVAAALRGRSDLAVGNVVGSNIYNILLIGGATMTIAPLPVSAEMLDLELPVLAASALLLLGLCRYARRIGRGLGFLLLAAFVVNTVLLFV</sequence>
<evidence type="ECO:0000256" key="5">
    <source>
        <dbReference type="SAM" id="Phobius"/>
    </source>
</evidence>
<keyword evidence="3 5" id="KW-1133">Transmembrane helix</keyword>
<feature type="transmembrane region" description="Helical" evidence="5">
    <location>
        <begin position="28"/>
        <end position="47"/>
    </location>
</feature>
<dbReference type="EMBL" id="LBHU01000003">
    <property type="protein sequence ID" value="KLI63231.1"/>
    <property type="molecule type" value="Genomic_DNA"/>
</dbReference>
<feature type="transmembrane region" description="Helical" evidence="5">
    <location>
        <begin position="231"/>
        <end position="253"/>
    </location>
</feature>
<name>A0A0H0XMI4_9SPHN</name>
<dbReference type="RefSeq" id="WP_047094125.1">
    <property type="nucleotide sequence ID" value="NZ_LBHU01000003.1"/>
</dbReference>
<keyword evidence="2 5" id="KW-0812">Transmembrane</keyword>
<evidence type="ECO:0000256" key="1">
    <source>
        <dbReference type="ARBA" id="ARBA00004141"/>
    </source>
</evidence>
<gene>
    <name evidence="7" type="ORF">AAV99_11180</name>
</gene>
<dbReference type="GO" id="GO:0008273">
    <property type="term" value="F:calcium, potassium:sodium antiporter activity"/>
    <property type="evidence" value="ECO:0007669"/>
    <property type="project" value="TreeGrafter"/>
</dbReference>
<keyword evidence="8" id="KW-1185">Reference proteome</keyword>
<evidence type="ECO:0000313" key="8">
    <source>
        <dbReference type="Proteomes" id="UP000053455"/>
    </source>
</evidence>
<dbReference type="Gene3D" id="1.20.1420.30">
    <property type="entry name" value="NCX, central ion-binding region"/>
    <property type="match status" value="1"/>
</dbReference>
<dbReference type="OrthoDB" id="9794225at2"/>
<feature type="transmembrane region" description="Helical" evidence="5">
    <location>
        <begin position="165"/>
        <end position="189"/>
    </location>
</feature>
<proteinExistence type="predicted"/>
<feature type="transmembrane region" description="Helical" evidence="5">
    <location>
        <begin position="201"/>
        <end position="224"/>
    </location>
</feature>
<keyword evidence="4 5" id="KW-0472">Membrane</keyword>
<dbReference type="Pfam" id="PF01699">
    <property type="entry name" value="Na_Ca_ex"/>
    <property type="match status" value="2"/>
</dbReference>
<evidence type="ECO:0000256" key="4">
    <source>
        <dbReference type="ARBA" id="ARBA00023136"/>
    </source>
</evidence>
<dbReference type="GO" id="GO:0005886">
    <property type="term" value="C:plasma membrane"/>
    <property type="evidence" value="ECO:0007669"/>
    <property type="project" value="TreeGrafter"/>
</dbReference>
<feature type="transmembrane region" description="Helical" evidence="5">
    <location>
        <begin position="291"/>
        <end position="307"/>
    </location>
</feature>
<dbReference type="STRING" id="874156.GCA_001021555_02198"/>
<feature type="domain" description="Sodium/calcium exchanger membrane region" evidence="6">
    <location>
        <begin position="166"/>
        <end position="307"/>
    </location>
</feature>
<feature type="transmembrane region" description="Helical" evidence="5">
    <location>
        <begin position="265"/>
        <end position="284"/>
    </location>
</feature>
<reference evidence="7 8" key="1">
    <citation type="submission" date="2015-04" db="EMBL/GenBank/DDBJ databases">
        <title>The draft genome sequence of Erythrobacter marinus HWDM-33.</title>
        <authorList>
            <person name="Zhuang L."/>
            <person name="Liu Y."/>
            <person name="Shao Z."/>
        </authorList>
    </citation>
    <scope>NUCLEOTIDE SEQUENCE [LARGE SCALE GENOMIC DNA]</scope>
    <source>
        <strain evidence="7 8">HWDM-33</strain>
    </source>
</reference>
<dbReference type="PANTHER" id="PTHR10846:SF8">
    <property type="entry name" value="INNER MEMBRANE PROTEIN YRBG"/>
    <property type="match status" value="1"/>
</dbReference>
<comment type="caution">
    <text evidence="7">The sequence shown here is derived from an EMBL/GenBank/DDBJ whole genome shotgun (WGS) entry which is preliminary data.</text>
</comment>
<feature type="transmembrane region" description="Helical" evidence="5">
    <location>
        <begin position="103"/>
        <end position="119"/>
    </location>
</feature>
<evidence type="ECO:0000259" key="6">
    <source>
        <dbReference type="Pfam" id="PF01699"/>
    </source>
</evidence>